<dbReference type="InterPro" id="IPR002397">
    <property type="entry name" value="Cyt_P450_B"/>
</dbReference>
<keyword evidence="3 8" id="KW-0349">Heme</keyword>
<evidence type="ECO:0000256" key="6">
    <source>
        <dbReference type="ARBA" id="ARBA00023004"/>
    </source>
</evidence>
<dbReference type="GO" id="GO:0020037">
    <property type="term" value="F:heme binding"/>
    <property type="evidence" value="ECO:0007669"/>
    <property type="project" value="InterPro"/>
</dbReference>
<dbReference type="InterPro" id="IPR036396">
    <property type="entry name" value="Cyt_P450_sf"/>
</dbReference>
<evidence type="ECO:0000313" key="10">
    <source>
        <dbReference type="EMBL" id="SNS96715.1"/>
    </source>
</evidence>
<evidence type="ECO:0000256" key="2">
    <source>
        <dbReference type="ARBA" id="ARBA00010617"/>
    </source>
</evidence>
<evidence type="ECO:0000256" key="5">
    <source>
        <dbReference type="ARBA" id="ARBA00023002"/>
    </source>
</evidence>
<evidence type="ECO:0000256" key="1">
    <source>
        <dbReference type="ARBA" id="ARBA00001971"/>
    </source>
</evidence>
<dbReference type="OrthoDB" id="5241086at2"/>
<dbReference type="FunFam" id="1.10.630.10:FF:000018">
    <property type="entry name" value="Cytochrome P450 monooxygenase"/>
    <property type="match status" value="1"/>
</dbReference>
<evidence type="ECO:0000256" key="9">
    <source>
        <dbReference type="SAM" id="MobiDB-lite"/>
    </source>
</evidence>
<accession>A0A239IT46</accession>
<dbReference type="InterPro" id="IPR001128">
    <property type="entry name" value="Cyt_P450"/>
</dbReference>
<proteinExistence type="inferred from homology"/>
<comment type="cofactor">
    <cofactor evidence="1">
        <name>heme</name>
        <dbReference type="ChEBI" id="CHEBI:30413"/>
    </cofactor>
</comment>
<dbReference type="Gene3D" id="1.10.630.10">
    <property type="entry name" value="Cytochrome P450"/>
    <property type="match status" value="1"/>
</dbReference>
<dbReference type="PANTHER" id="PTHR46696:SF4">
    <property type="entry name" value="BIOTIN BIOSYNTHESIS CYTOCHROME P450"/>
    <property type="match status" value="1"/>
</dbReference>
<dbReference type="GO" id="GO:0036199">
    <property type="term" value="F:cholest-4-en-3-one 26-monooxygenase activity"/>
    <property type="evidence" value="ECO:0007669"/>
    <property type="project" value="TreeGrafter"/>
</dbReference>
<dbReference type="GO" id="GO:0008395">
    <property type="term" value="F:steroid hydroxylase activity"/>
    <property type="evidence" value="ECO:0007669"/>
    <property type="project" value="TreeGrafter"/>
</dbReference>
<keyword evidence="6 8" id="KW-0408">Iron</keyword>
<reference evidence="11" key="1">
    <citation type="submission" date="2017-06" db="EMBL/GenBank/DDBJ databases">
        <authorList>
            <person name="Varghese N."/>
            <person name="Submissions S."/>
        </authorList>
    </citation>
    <scope>NUCLEOTIDE SEQUENCE [LARGE SCALE GENOMIC DNA]</scope>
    <source>
        <strain evidence="11">JCM 23211</strain>
    </source>
</reference>
<dbReference type="InterPro" id="IPR017972">
    <property type="entry name" value="Cyt_P450_CS"/>
</dbReference>
<evidence type="ECO:0000256" key="8">
    <source>
        <dbReference type="RuleBase" id="RU000461"/>
    </source>
</evidence>
<keyword evidence="7 8" id="KW-0503">Monooxygenase</keyword>
<dbReference type="Proteomes" id="UP000198327">
    <property type="component" value="Unassembled WGS sequence"/>
</dbReference>
<keyword evidence="5 8" id="KW-0560">Oxidoreductase</keyword>
<dbReference type="PROSITE" id="PS00086">
    <property type="entry name" value="CYTOCHROME_P450"/>
    <property type="match status" value="1"/>
</dbReference>
<name>A0A239IT46_9NOCA</name>
<dbReference type="PRINTS" id="PR00385">
    <property type="entry name" value="P450"/>
</dbReference>
<sequence length="400" mass="44943">MTITEDVDLMDLRPFADGSDHRVFSHLRDADPLHWNAEPNGPGFWSVTRYEDVKTVASSFEDFSVVEGTQIASRRAEGEGARSIHHVDPPEHGPLRGIVTPHVRPVKIKSLEKDIAAVIDSLLDDAIDAGTIDLVASITSQLPLVMIGRLLGAPLEDCPNLLKWTNQMASEDPDYSEGPETAVKARDEVFGYFRGLEELRRHCPADDLISVLTAAELDGKPLARGYLDAYYLILMVAGNETTRNLLSGGVQLLHENPQWWQFMRDNPAKIRVVVEEMVRMTSPVLSMRRTATRDIEMHGKTIRRGDKVVMWFCSANRDERVFENPQEFRGDRFPNEHVGFGWGAHACLGANLARLEAKLFFTRIVERGLRMDVTGDVNRLQSNFFRGIKTLPVEVTRIDG</sequence>
<dbReference type="CDD" id="cd11033">
    <property type="entry name" value="CYP142-like"/>
    <property type="match status" value="1"/>
</dbReference>
<keyword evidence="4 8" id="KW-0479">Metal-binding</keyword>
<keyword evidence="11" id="KW-1185">Reference proteome</keyword>
<comment type="similarity">
    <text evidence="2 8">Belongs to the cytochrome P450 family.</text>
</comment>
<dbReference type="GO" id="GO:0006707">
    <property type="term" value="P:cholesterol catabolic process"/>
    <property type="evidence" value="ECO:0007669"/>
    <property type="project" value="TreeGrafter"/>
</dbReference>
<dbReference type="GO" id="GO:0005506">
    <property type="term" value="F:iron ion binding"/>
    <property type="evidence" value="ECO:0007669"/>
    <property type="project" value="InterPro"/>
</dbReference>
<gene>
    <name evidence="10" type="ORF">SAMN05421642_107209</name>
</gene>
<dbReference type="EMBL" id="FZOW01000007">
    <property type="protein sequence ID" value="SNS96715.1"/>
    <property type="molecule type" value="Genomic_DNA"/>
</dbReference>
<organism evidence="10 11">
    <name type="scientific">Rhodococcoides kyotonense</name>
    <dbReference type="NCBI Taxonomy" id="398843"/>
    <lineage>
        <taxon>Bacteria</taxon>
        <taxon>Bacillati</taxon>
        <taxon>Actinomycetota</taxon>
        <taxon>Actinomycetes</taxon>
        <taxon>Mycobacteriales</taxon>
        <taxon>Nocardiaceae</taxon>
        <taxon>Rhodococcoides</taxon>
    </lineage>
</organism>
<dbReference type="SUPFAM" id="SSF48264">
    <property type="entry name" value="Cytochrome P450"/>
    <property type="match status" value="1"/>
</dbReference>
<dbReference type="AlphaFoldDB" id="A0A239IT46"/>
<feature type="region of interest" description="Disordered" evidence="9">
    <location>
        <begin position="76"/>
        <end position="97"/>
    </location>
</feature>
<dbReference type="RefSeq" id="WP_089247153.1">
    <property type="nucleotide sequence ID" value="NZ_FZOW01000007.1"/>
</dbReference>
<dbReference type="PANTHER" id="PTHR46696">
    <property type="entry name" value="P450, PUTATIVE (EUROFUNG)-RELATED"/>
    <property type="match status" value="1"/>
</dbReference>
<feature type="compositionally biased region" description="Basic and acidic residues" evidence="9">
    <location>
        <begin position="76"/>
        <end position="94"/>
    </location>
</feature>
<dbReference type="Pfam" id="PF00067">
    <property type="entry name" value="p450"/>
    <property type="match status" value="1"/>
</dbReference>
<evidence type="ECO:0000313" key="11">
    <source>
        <dbReference type="Proteomes" id="UP000198327"/>
    </source>
</evidence>
<evidence type="ECO:0000256" key="4">
    <source>
        <dbReference type="ARBA" id="ARBA00022723"/>
    </source>
</evidence>
<dbReference type="PRINTS" id="PR00359">
    <property type="entry name" value="BP450"/>
</dbReference>
<protein>
    <submittedName>
        <fullName evidence="10">Cytochrome P450</fullName>
    </submittedName>
</protein>
<evidence type="ECO:0000256" key="7">
    <source>
        <dbReference type="ARBA" id="ARBA00023033"/>
    </source>
</evidence>
<evidence type="ECO:0000256" key="3">
    <source>
        <dbReference type="ARBA" id="ARBA00022617"/>
    </source>
</evidence>